<dbReference type="GO" id="GO:0016301">
    <property type="term" value="F:kinase activity"/>
    <property type="evidence" value="ECO:0007669"/>
    <property type="project" value="UniProtKB-KW"/>
</dbReference>
<organism evidence="5 6">
    <name type="scientific">Nocardia acididurans</name>
    <dbReference type="NCBI Taxonomy" id="2802282"/>
    <lineage>
        <taxon>Bacteria</taxon>
        <taxon>Bacillati</taxon>
        <taxon>Actinomycetota</taxon>
        <taxon>Actinomycetes</taxon>
        <taxon>Mycobacteriales</taxon>
        <taxon>Nocardiaceae</taxon>
        <taxon>Nocardia</taxon>
    </lineage>
</organism>
<keyword evidence="2" id="KW-0808">Transferase</keyword>
<gene>
    <name evidence="5" type="ORF">JK358_04420</name>
</gene>
<keyword evidence="1 5" id="KW-0489">Methyltransferase</keyword>
<dbReference type="CDD" id="cd02440">
    <property type="entry name" value="AdoMet_MTases"/>
    <property type="match status" value="1"/>
</dbReference>
<protein>
    <submittedName>
        <fullName evidence="5">Class I SAM-dependent methyltransferase</fullName>
    </submittedName>
</protein>
<keyword evidence="6" id="KW-1185">Reference proteome</keyword>
<evidence type="ECO:0000256" key="3">
    <source>
        <dbReference type="ARBA" id="ARBA00022691"/>
    </source>
</evidence>
<dbReference type="Pfam" id="PF08241">
    <property type="entry name" value="Methyltransf_11"/>
    <property type="match status" value="1"/>
</dbReference>
<dbReference type="Gene3D" id="3.40.50.150">
    <property type="entry name" value="Vaccinia Virus protein VP39"/>
    <property type="match status" value="1"/>
</dbReference>
<evidence type="ECO:0000313" key="5">
    <source>
        <dbReference type="EMBL" id="MBL1073630.1"/>
    </source>
</evidence>
<evidence type="ECO:0000313" key="6">
    <source>
        <dbReference type="Proteomes" id="UP000602198"/>
    </source>
</evidence>
<reference evidence="5 6" key="1">
    <citation type="submission" date="2021-01" db="EMBL/GenBank/DDBJ databases">
        <title>WGS of actinomycetes isolated from Thailand.</title>
        <authorList>
            <person name="Thawai C."/>
        </authorList>
    </citation>
    <scope>NUCLEOTIDE SEQUENCE [LARGE SCALE GENOMIC DNA]</scope>
    <source>
        <strain evidence="5 6">LPG 2</strain>
    </source>
</reference>
<dbReference type="GO" id="GO:0032259">
    <property type="term" value="P:methylation"/>
    <property type="evidence" value="ECO:0007669"/>
    <property type="project" value="UniProtKB-KW"/>
</dbReference>
<name>A0ABS1M098_9NOCA</name>
<dbReference type="InterPro" id="IPR029063">
    <property type="entry name" value="SAM-dependent_MTases_sf"/>
</dbReference>
<sequence>MSRMTAPDEQRWNGNIHYHNLIAEAVGEADSVLDVGCGEGMLARRLRRSASQVTGIDLHEDSIELARAQSGDITYLVADFLGYPFPSKSFDAIVSVATLHHMDAVTALTRMAELLRPGGTLAIVGLARDVFPRDLAYSLAGVVAYRYHRIRKRDWLHPSPIVWPPPVTNREMRRIAEQVLPGARFRRHLLWRYSIVWTKPV</sequence>
<dbReference type="GO" id="GO:0008168">
    <property type="term" value="F:methyltransferase activity"/>
    <property type="evidence" value="ECO:0007669"/>
    <property type="project" value="UniProtKB-KW"/>
</dbReference>
<evidence type="ECO:0000256" key="2">
    <source>
        <dbReference type="ARBA" id="ARBA00022679"/>
    </source>
</evidence>
<dbReference type="SUPFAM" id="SSF53335">
    <property type="entry name" value="S-adenosyl-L-methionine-dependent methyltransferases"/>
    <property type="match status" value="1"/>
</dbReference>
<accession>A0ABS1M098</accession>
<evidence type="ECO:0000259" key="4">
    <source>
        <dbReference type="Pfam" id="PF08241"/>
    </source>
</evidence>
<keyword evidence="5" id="KW-0418">Kinase</keyword>
<dbReference type="PANTHER" id="PTHR43464">
    <property type="entry name" value="METHYLTRANSFERASE"/>
    <property type="match status" value="1"/>
</dbReference>
<proteinExistence type="predicted"/>
<dbReference type="InterPro" id="IPR013216">
    <property type="entry name" value="Methyltransf_11"/>
</dbReference>
<comment type="caution">
    <text evidence="5">The sequence shown here is derived from an EMBL/GenBank/DDBJ whole genome shotgun (WGS) entry which is preliminary data.</text>
</comment>
<evidence type="ECO:0000256" key="1">
    <source>
        <dbReference type="ARBA" id="ARBA00022603"/>
    </source>
</evidence>
<dbReference type="EMBL" id="JAERRJ010000002">
    <property type="protein sequence ID" value="MBL1073630.1"/>
    <property type="molecule type" value="Genomic_DNA"/>
</dbReference>
<dbReference type="PANTHER" id="PTHR43464:SF19">
    <property type="entry name" value="UBIQUINONE BIOSYNTHESIS O-METHYLTRANSFERASE, MITOCHONDRIAL"/>
    <property type="match status" value="1"/>
</dbReference>
<dbReference type="Proteomes" id="UP000602198">
    <property type="component" value="Unassembled WGS sequence"/>
</dbReference>
<keyword evidence="3" id="KW-0949">S-adenosyl-L-methionine</keyword>
<feature type="domain" description="Methyltransferase type 11" evidence="4">
    <location>
        <begin position="33"/>
        <end position="123"/>
    </location>
</feature>